<evidence type="ECO:0000313" key="3">
    <source>
        <dbReference type="Proteomes" id="UP000320475"/>
    </source>
</evidence>
<reference evidence="2 3" key="1">
    <citation type="journal article" date="2019" name="Sci. Rep.">
        <title>Comparative genomics of chytrid fungi reveal insights into the obligate biotrophic and pathogenic lifestyle of Synchytrium endobioticum.</title>
        <authorList>
            <person name="van de Vossenberg B.T.L.H."/>
            <person name="Warris S."/>
            <person name="Nguyen H.D.T."/>
            <person name="van Gent-Pelzer M.P.E."/>
            <person name="Joly D.L."/>
            <person name="van de Geest H.C."/>
            <person name="Bonants P.J.M."/>
            <person name="Smith D.S."/>
            <person name="Levesque C.A."/>
            <person name="van der Lee T.A.J."/>
        </authorList>
    </citation>
    <scope>NUCLEOTIDE SEQUENCE [LARGE SCALE GENOMIC DNA]</scope>
    <source>
        <strain evidence="2 3">LEV6574</strain>
    </source>
</reference>
<proteinExistence type="predicted"/>
<dbReference type="VEuPathDB" id="FungiDB:SeMB42_g01011"/>
<dbReference type="Proteomes" id="UP000320475">
    <property type="component" value="Unassembled WGS sequence"/>
</dbReference>
<gene>
    <name evidence="2" type="ORF">SeLEV6574_g06285</name>
</gene>
<comment type="caution">
    <text evidence="2">The sequence shown here is derived from an EMBL/GenBank/DDBJ whole genome shotgun (WGS) entry which is preliminary data.</text>
</comment>
<feature type="compositionally biased region" description="Polar residues" evidence="1">
    <location>
        <begin position="75"/>
        <end position="86"/>
    </location>
</feature>
<organism evidence="2 3">
    <name type="scientific">Synchytrium endobioticum</name>
    <dbReference type="NCBI Taxonomy" id="286115"/>
    <lineage>
        <taxon>Eukaryota</taxon>
        <taxon>Fungi</taxon>
        <taxon>Fungi incertae sedis</taxon>
        <taxon>Chytridiomycota</taxon>
        <taxon>Chytridiomycota incertae sedis</taxon>
        <taxon>Chytridiomycetes</taxon>
        <taxon>Synchytriales</taxon>
        <taxon>Synchytriaceae</taxon>
        <taxon>Synchytrium</taxon>
    </lineage>
</organism>
<evidence type="ECO:0000313" key="2">
    <source>
        <dbReference type="EMBL" id="TPX41039.1"/>
    </source>
</evidence>
<dbReference type="EMBL" id="QEAM01000344">
    <property type="protein sequence ID" value="TPX41039.1"/>
    <property type="molecule type" value="Genomic_DNA"/>
</dbReference>
<name>A0A507CPI1_9FUNG</name>
<evidence type="ECO:0000256" key="1">
    <source>
        <dbReference type="SAM" id="MobiDB-lite"/>
    </source>
</evidence>
<protein>
    <submittedName>
        <fullName evidence="2">Uncharacterized protein</fullName>
    </submittedName>
</protein>
<feature type="region of interest" description="Disordered" evidence="1">
    <location>
        <begin position="55"/>
        <end position="105"/>
    </location>
</feature>
<accession>A0A507CPI1</accession>
<sequence>MEEAIRKGVRIEGGTSKRIPFTDDEEKEIRRCRLEYGRQWLDNIRLANRAQLIRKASAMSRRDTESQEGNIRGRPNSTGMLQNASSLKIRRLQSANSKSRELSTE</sequence>
<dbReference type="AlphaFoldDB" id="A0A507CPI1"/>